<keyword evidence="2" id="KW-1185">Reference proteome</keyword>
<dbReference type="HOGENOM" id="CLU_2725767_0_0_1"/>
<accession>A8J2V9</accession>
<dbReference type="GeneID" id="5721214"/>
<dbReference type="EMBL" id="CM008964">
    <property type="protein sequence ID" value="PNW84525.1"/>
    <property type="molecule type" value="Genomic_DNA"/>
</dbReference>
<dbReference type="InParanoid" id="A8J2V9"/>
<dbReference type="PaxDb" id="3055-EDP01489"/>
<proteinExistence type="predicted"/>
<organism evidence="1 2">
    <name type="scientific">Chlamydomonas reinhardtii</name>
    <name type="common">Chlamydomonas smithii</name>
    <dbReference type="NCBI Taxonomy" id="3055"/>
    <lineage>
        <taxon>Eukaryota</taxon>
        <taxon>Viridiplantae</taxon>
        <taxon>Chlorophyta</taxon>
        <taxon>core chlorophytes</taxon>
        <taxon>Chlorophyceae</taxon>
        <taxon>CS clade</taxon>
        <taxon>Chlamydomonadales</taxon>
        <taxon>Chlamydomonadaceae</taxon>
        <taxon>Chlamydomonas</taxon>
    </lineage>
</organism>
<protein>
    <submittedName>
        <fullName evidence="1">Uncharacterized protein</fullName>
    </submittedName>
</protein>
<dbReference type="Gramene" id="PNW84525">
    <property type="protein sequence ID" value="PNW84525"/>
    <property type="gene ID" value="CHLRE_03g146547v5"/>
</dbReference>
<dbReference type="RefSeq" id="XP_001695702.1">
    <property type="nucleotide sequence ID" value="XM_001695650.2"/>
</dbReference>
<evidence type="ECO:0000313" key="2">
    <source>
        <dbReference type="Proteomes" id="UP000006906"/>
    </source>
</evidence>
<name>A8J2V9_CHLRE</name>
<reference evidence="1 2" key="1">
    <citation type="journal article" date="2007" name="Science">
        <title>The Chlamydomonas genome reveals the evolution of key animal and plant functions.</title>
        <authorList>
            <person name="Merchant S.S."/>
            <person name="Prochnik S.E."/>
            <person name="Vallon O."/>
            <person name="Harris E.H."/>
            <person name="Karpowicz S.J."/>
            <person name="Witman G.B."/>
            <person name="Terry A."/>
            <person name="Salamov A."/>
            <person name="Fritz-Laylin L.K."/>
            <person name="Marechal-Drouard L."/>
            <person name="Marshall W.F."/>
            <person name="Qu L.H."/>
            <person name="Nelson D.R."/>
            <person name="Sanderfoot A.A."/>
            <person name="Spalding M.H."/>
            <person name="Kapitonov V.V."/>
            <person name="Ren Q."/>
            <person name="Ferris P."/>
            <person name="Lindquist E."/>
            <person name="Shapiro H."/>
            <person name="Lucas S.M."/>
            <person name="Grimwood J."/>
            <person name="Schmutz J."/>
            <person name="Cardol P."/>
            <person name="Cerutti H."/>
            <person name="Chanfreau G."/>
            <person name="Chen C.L."/>
            <person name="Cognat V."/>
            <person name="Croft M.T."/>
            <person name="Dent R."/>
            <person name="Dutcher S."/>
            <person name="Fernandez E."/>
            <person name="Fukuzawa H."/>
            <person name="Gonzalez-Ballester D."/>
            <person name="Gonzalez-Halphen D."/>
            <person name="Hallmann A."/>
            <person name="Hanikenne M."/>
            <person name="Hippler M."/>
            <person name="Inwood W."/>
            <person name="Jabbari K."/>
            <person name="Kalanon M."/>
            <person name="Kuras R."/>
            <person name="Lefebvre P.A."/>
            <person name="Lemaire S.D."/>
            <person name="Lobanov A.V."/>
            <person name="Lohr M."/>
            <person name="Manuell A."/>
            <person name="Meier I."/>
            <person name="Mets L."/>
            <person name="Mittag M."/>
            <person name="Mittelmeier T."/>
            <person name="Moroney J.V."/>
            <person name="Moseley J."/>
            <person name="Napoli C."/>
            <person name="Nedelcu A.M."/>
            <person name="Niyogi K."/>
            <person name="Novoselov S.V."/>
            <person name="Paulsen I.T."/>
            <person name="Pazour G."/>
            <person name="Purton S."/>
            <person name="Ral J.P."/>
            <person name="Riano-Pachon D.M."/>
            <person name="Riekhof W."/>
            <person name="Rymarquis L."/>
            <person name="Schroda M."/>
            <person name="Stern D."/>
            <person name="Umen J."/>
            <person name="Willows R."/>
            <person name="Wilson N."/>
            <person name="Zimmer S.L."/>
            <person name="Allmer J."/>
            <person name="Balk J."/>
            <person name="Bisova K."/>
            <person name="Chen C.J."/>
            <person name="Elias M."/>
            <person name="Gendler K."/>
            <person name="Hauser C."/>
            <person name="Lamb M.R."/>
            <person name="Ledford H."/>
            <person name="Long J.C."/>
            <person name="Minagawa J."/>
            <person name="Page M.D."/>
            <person name="Pan J."/>
            <person name="Pootakham W."/>
            <person name="Roje S."/>
            <person name="Rose A."/>
            <person name="Stahlberg E."/>
            <person name="Terauchi A.M."/>
            <person name="Yang P."/>
            <person name="Ball S."/>
            <person name="Bowler C."/>
            <person name="Dieckmann C.L."/>
            <person name="Gladyshev V.N."/>
            <person name="Green P."/>
            <person name="Jorgensen R."/>
            <person name="Mayfield S."/>
            <person name="Mueller-Roeber B."/>
            <person name="Rajamani S."/>
            <person name="Sayre R.T."/>
            <person name="Brokstein P."/>
            <person name="Dubchak I."/>
            <person name="Goodstein D."/>
            <person name="Hornick L."/>
            <person name="Huang Y.W."/>
            <person name="Jhaveri J."/>
            <person name="Luo Y."/>
            <person name="Martinez D."/>
            <person name="Ngau W.C."/>
            <person name="Otillar B."/>
            <person name="Poliakov A."/>
            <person name="Porter A."/>
            <person name="Szajkowski L."/>
            <person name="Werner G."/>
            <person name="Zhou K."/>
            <person name="Grigoriev I.V."/>
            <person name="Rokhsar D.S."/>
            <person name="Grossman A.R."/>
        </authorList>
    </citation>
    <scope>NUCLEOTIDE SEQUENCE [LARGE SCALE GENOMIC DNA]</scope>
    <source>
        <strain evidence="2">CC-503</strain>
    </source>
</reference>
<dbReference type="AlphaFoldDB" id="A8J2V9"/>
<evidence type="ECO:0000313" key="1">
    <source>
        <dbReference type="EMBL" id="PNW84525.1"/>
    </source>
</evidence>
<gene>
    <name evidence="1" type="ORF">CHLRE_03g146547v5</name>
</gene>
<sequence length="72" mass="7588">MASVSPFGAFGSPPNPSASASQKLAPHAEYHLRDLVVPLLEAVGLVVVLFALFLFYGRTILHHDGLATTASL</sequence>
<dbReference type="Proteomes" id="UP000006906">
    <property type="component" value="Chromosome 3"/>
</dbReference>
<dbReference type="KEGG" id="cre:CHLRE_03g146547v5"/>